<dbReference type="Pfam" id="PF13635">
    <property type="entry name" value="DUF4143"/>
    <property type="match status" value="1"/>
</dbReference>
<keyword evidence="3" id="KW-0547">Nucleotide-binding</keyword>
<evidence type="ECO:0000313" key="4">
    <source>
        <dbReference type="Proteomes" id="UP001254608"/>
    </source>
</evidence>
<evidence type="ECO:0000313" key="3">
    <source>
        <dbReference type="EMBL" id="MDT0498085.1"/>
    </source>
</evidence>
<dbReference type="InterPro" id="IPR027417">
    <property type="entry name" value="P-loop_NTPase"/>
</dbReference>
<keyword evidence="4" id="KW-1185">Reference proteome</keyword>
<keyword evidence="3" id="KW-0067">ATP-binding</keyword>
<evidence type="ECO:0000259" key="1">
    <source>
        <dbReference type="Pfam" id="PF13173"/>
    </source>
</evidence>
<dbReference type="RefSeq" id="WP_311365477.1">
    <property type="nucleotide sequence ID" value="NZ_JAVRIC010000017.1"/>
</dbReference>
<name>A0ABU2WKN9_9GAMM</name>
<dbReference type="SUPFAM" id="SSF52540">
    <property type="entry name" value="P-loop containing nucleoside triphosphate hydrolases"/>
    <property type="match status" value="1"/>
</dbReference>
<dbReference type="PANTHER" id="PTHR43566">
    <property type="entry name" value="CONSERVED PROTEIN"/>
    <property type="match status" value="1"/>
</dbReference>
<protein>
    <submittedName>
        <fullName evidence="3">ATP-binding protein</fullName>
    </submittedName>
</protein>
<dbReference type="GO" id="GO:0005524">
    <property type="term" value="F:ATP binding"/>
    <property type="evidence" value="ECO:0007669"/>
    <property type="project" value="UniProtKB-KW"/>
</dbReference>
<organism evidence="3 4">
    <name type="scientific">Banduia mediterranea</name>
    <dbReference type="NCBI Taxonomy" id="3075609"/>
    <lineage>
        <taxon>Bacteria</taxon>
        <taxon>Pseudomonadati</taxon>
        <taxon>Pseudomonadota</taxon>
        <taxon>Gammaproteobacteria</taxon>
        <taxon>Nevskiales</taxon>
        <taxon>Algiphilaceae</taxon>
        <taxon>Banduia</taxon>
    </lineage>
</organism>
<evidence type="ECO:0000259" key="2">
    <source>
        <dbReference type="Pfam" id="PF13635"/>
    </source>
</evidence>
<reference evidence="3 4" key="1">
    <citation type="submission" date="2023-09" db="EMBL/GenBank/DDBJ databases">
        <authorList>
            <person name="Rey-Velasco X."/>
        </authorList>
    </citation>
    <scope>NUCLEOTIDE SEQUENCE [LARGE SCALE GENOMIC DNA]</scope>
    <source>
        <strain evidence="3 4">W345</strain>
    </source>
</reference>
<comment type="caution">
    <text evidence="3">The sequence shown here is derived from an EMBL/GenBank/DDBJ whole genome shotgun (WGS) entry which is preliminary data.</text>
</comment>
<dbReference type="EMBL" id="JAVRIC010000017">
    <property type="protein sequence ID" value="MDT0498085.1"/>
    <property type="molecule type" value="Genomic_DNA"/>
</dbReference>
<dbReference type="Proteomes" id="UP001254608">
    <property type="component" value="Unassembled WGS sequence"/>
</dbReference>
<dbReference type="InterPro" id="IPR025420">
    <property type="entry name" value="DUF4143"/>
</dbReference>
<feature type="domain" description="DUF4143" evidence="2">
    <location>
        <begin position="173"/>
        <end position="324"/>
    </location>
</feature>
<dbReference type="PANTHER" id="PTHR43566:SF1">
    <property type="entry name" value="AAA+ ATPASE DOMAIN-CONTAINING PROTEIN"/>
    <property type="match status" value="1"/>
</dbReference>
<gene>
    <name evidence="3" type="ORF">RM530_12025</name>
</gene>
<dbReference type="Pfam" id="PF13173">
    <property type="entry name" value="AAA_14"/>
    <property type="match status" value="1"/>
</dbReference>
<feature type="domain" description="AAA" evidence="1">
    <location>
        <begin position="18"/>
        <end position="127"/>
    </location>
</feature>
<proteinExistence type="predicted"/>
<dbReference type="InterPro" id="IPR041682">
    <property type="entry name" value="AAA_14"/>
</dbReference>
<accession>A0ABU2WKN9</accession>
<sequence>MQTRPLWQRRIEDLWRQRSVLWLSGVRRVGKTTLCRSLPDIEYFDCELPRTRRLMDDPEGFLESLEGRRVVLDEIHRLDNPSELLKIAADHFPTSRILATGSSTLGAASKFRDTLAGRKAELWLTPATSADTQAFHTPDLETRLHRGGLPPFLLAESLAERDFQEWMDAYWAKDILELFRLERRHSFLRFVELLLAASGGIFEATRYARPCEVSRTTISNYLAVLESTFVAHVVRPFSTGKSAEIVSAPKVYGFDTGFVSYYRGWSMLRREDLGQLWEHYVLNELHAHFQHRQIQYWRDKQGHELDFVLTRRGGPPVAIECKWSADEFDPSALTVFRRKYPEGENFLVTQDVPRVTRRRYKGMPVVVTHLAGLIERLG</sequence>